<dbReference type="InterPro" id="IPR021893">
    <property type="entry name" value="ZMYM2-like_C"/>
</dbReference>
<evidence type="ECO:0000256" key="2">
    <source>
        <dbReference type="ARBA" id="ARBA00022553"/>
    </source>
</evidence>
<reference evidence="6 7" key="1">
    <citation type="submission" date="2022-05" db="EMBL/GenBank/DDBJ databases">
        <authorList>
            <consortium name="Genoscope - CEA"/>
            <person name="William W."/>
        </authorList>
    </citation>
    <scope>NUCLEOTIDE SEQUENCE [LARGE SCALE GENOMIC DNA]</scope>
</reference>
<gene>
    <name evidence="6" type="ORF">PLOB_00016956</name>
</gene>
<keyword evidence="4" id="KW-0233">DNA recombination</keyword>
<dbReference type="Pfam" id="PF12012">
    <property type="entry name" value="DUF3504"/>
    <property type="match status" value="1"/>
</dbReference>
<feature type="non-terminal residue" evidence="6">
    <location>
        <position position="371"/>
    </location>
</feature>
<dbReference type="InterPro" id="IPR011010">
    <property type="entry name" value="DNA_brk_join_enz"/>
</dbReference>
<proteinExistence type="predicted"/>
<accession>A0ABN8R7L1</accession>
<dbReference type="Gene3D" id="1.10.443.10">
    <property type="entry name" value="Intergrase catalytic core"/>
    <property type="match status" value="1"/>
</dbReference>
<dbReference type="EMBL" id="CALNXK010000200">
    <property type="protein sequence ID" value="CAH3175382.1"/>
    <property type="molecule type" value="Genomic_DNA"/>
</dbReference>
<dbReference type="Proteomes" id="UP001159405">
    <property type="component" value="Unassembled WGS sequence"/>
</dbReference>
<sequence length="371" mass="41556">LCHVTLSYDETTALTSLSWCNSRGVNSIHHCLYTMASGDSKFEDLSEADIDSLIDDAVPKNTKKATAWGISVLKDWLSKKYPSEVLESLSPEVLSERLKKFYQELRKSPTEHYSASAHLSIRAAIDRHLNTLPEFSGISIVRDPLFKIANKSLSAKLKQLKAQGFAKVQHHPSISPEDIQKCYETKVFSDETPISLLRVNWFNISLNTRYEKTKNHQGGLGDKADESDPKMFSTGMSNCPVKYFKKFLSVLNPNQTALFQKPKRNFLPSDEIWFENSPIGVNKLGDMMKEISLAASLSKVYTNHCVRSTTISALDEAGIPIHRIMQTSGHRSESSVKSYCDRQSLEKYKESSNILARVGHDSKESTSGAVV</sequence>
<evidence type="ECO:0000256" key="4">
    <source>
        <dbReference type="ARBA" id="ARBA00023172"/>
    </source>
</evidence>
<feature type="domain" description="ZMYM2-like/QRICH1 C-terminal" evidence="5">
    <location>
        <begin position="165"/>
        <end position="292"/>
    </location>
</feature>
<dbReference type="PANTHER" id="PTHR21446:SF12">
    <property type="entry name" value="POTASSIUM CHANNEL TETRAMERIZATION DOMAIN CONTAINING 1"/>
    <property type="match status" value="1"/>
</dbReference>
<keyword evidence="3" id="KW-0832">Ubl conjugation</keyword>
<evidence type="ECO:0000256" key="3">
    <source>
        <dbReference type="ARBA" id="ARBA00022843"/>
    </source>
</evidence>
<keyword evidence="1" id="KW-1017">Isopeptide bond</keyword>
<protein>
    <recommendedName>
        <fullName evidence="5">ZMYM2-like/QRICH1 C-terminal domain-containing protein</fullName>
    </recommendedName>
</protein>
<evidence type="ECO:0000313" key="6">
    <source>
        <dbReference type="EMBL" id="CAH3175382.1"/>
    </source>
</evidence>
<organism evidence="6 7">
    <name type="scientific">Porites lobata</name>
    <dbReference type="NCBI Taxonomy" id="104759"/>
    <lineage>
        <taxon>Eukaryota</taxon>
        <taxon>Metazoa</taxon>
        <taxon>Cnidaria</taxon>
        <taxon>Anthozoa</taxon>
        <taxon>Hexacorallia</taxon>
        <taxon>Scleractinia</taxon>
        <taxon>Fungiina</taxon>
        <taxon>Poritidae</taxon>
        <taxon>Porites</taxon>
    </lineage>
</organism>
<evidence type="ECO:0000259" key="5">
    <source>
        <dbReference type="Pfam" id="PF12012"/>
    </source>
</evidence>
<keyword evidence="7" id="KW-1185">Reference proteome</keyword>
<dbReference type="InterPro" id="IPR052787">
    <property type="entry name" value="MAVS"/>
</dbReference>
<comment type="caution">
    <text evidence="6">The sequence shown here is derived from an EMBL/GenBank/DDBJ whole genome shotgun (WGS) entry which is preliminary data.</text>
</comment>
<keyword evidence="2" id="KW-0597">Phosphoprotein</keyword>
<feature type="non-terminal residue" evidence="6">
    <location>
        <position position="1"/>
    </location>
</feature>
<evidence type="ECO:0000313" key="7">
    <source>
        <dbReference type="Proteomes" id="UP001159405"/>
    </source>
</evidence>
<dbReference type="PANTHER" id="PTHR21446">
    <property type="entry name" value="DUF3504 DOMAIN-CONTAINING PROTEIN"/>
    <property type="match status" value="1"/>
</dbReference>
<name>A0ABN8R7L1_9CNID</name>
<dbReference type="InterPro" id="IPR013762">
    <property type="entry name" value="Integrase-like_cat_sf"/>
</dbReference>
<dbReference type="SUPFAM" id="SSF56349">
    <property type="entry name" value="DNA breaking-rejoining enzymes"/>
    <property type="match status" value="1"/>
</dbReference>
<evidence type="ECO:0000256" key="1">
    <source>
        <dbReference type="ARBA" id="ARBA00022499"/>
    </source>
</evidence>